<comment type="caution">
    <text evidence="6">The sequence shown here is derived from an EMBL/GenBank/DDBJ whole genome shotgun (WGS) entry which is preliminary data.</text>
</comment>
<name>A0ABR1VNU7_9PEZI</name>
<evidence type="ECO:0000256" key="2">
    <source>
        <dbReference type="ARBA" id="ARBA00022679"/>
    </source>
</evidence>
<comment type="similarity">
    <text evidence="1">Belongs to the ADP-ribosyl cyclase family.</text>
</comment>
<keyword evidence="7" id="KW-1185">Reference proteome</keyword>
<dbReference type="Pfam" id="PF02267">
    <property type="entry name" value="Rib_hydrolayse"/>
    <property type="match status" value="1"/>
</dbReference>
<evidence type="ECO:0000313" key="6">
    <source>
        <dbReference type="EMBL" id="KAK8072926.1"/>
    </source>
</evidence>
<accession>A0ABR1VNU7</accession>
<evidence type="ECO:0000256" key="3">
    <source>
        <dbReference type="ARBA" id="ARBA00022801"/>
    </source>
</evidence>
<dbReference type="SUPFAM" id="SSF52309">
    <property type="entry name" value="N-(deoxy)ribosyltransferase-like"/>
    <property type="match status" value="1"/>
</dbReference>
<dbReference type="Proteomes" id="UP001446871">
    <property type="component" value="Unassembled WGS sequence"/>
</dbReference>
<keyword evidence="5" id="KW-1015">Disulfide bond</keyword>
<sequence>MEIDRDSCLFYSCVGTEYDVTRERDARDYLGSYSILEERWQDHDWVFERLQNVAGGSTPFWETASAALAQECSGLVYVLLPSGTSGRDFPQGSIWVSHEWPNLQDATHVSKVIRLKLDDASYQESIFDSSVPGHKKRGIAYIG</sequence>
<evidence type="ECO:0000256" key="1">
    <source>
        <dbReference type="ARBA" id="ARBA00005406"/>
    </source>
</evidence>
<evidence type="ECO:0000256" key="4">
    <source>
        <dbReference type="ARBA" id="ARBA00023027"/>
    </source>
</evidence>
<keyword evidence="4" id="KW-0520">NAD</keyword>
<evidence type="ECO:0000256" key="5">
    <source>
        <dbReference type="ARBA" id="ARBA00023157"/>
    </source>
</evidence>
<dbReference type="InterPro" id="IPR003193">
    <property type="entry name" value="ADP-ribosyl_cyclase"/>
</dbReference>
<dbReference type="EMBL" id="JAQQWM010000003">
    <property type="protein sequence ID" value="KAK8072926.1"/>
    <property type="molecule type" value="Genomic_DNA"/>
</dbReference>
<keyword evidence="3" id="KW-0378">Hydrolase</keyword>
<gene>
    <name evidence="6" type="ORF">PG996_006274</name>
</gene>
<proteinExistence type="inferred from homology"/>
<protein>
    <submittedName>
        <fullName evidence="6">Uncharacterized protein</fullName>
    </submittedName>
</protein>
<keyword evidence="2" id="KW-0808">Transferase</keyword>
<evidence type="ECO:0000313" key="7">
    <source>
        <dbReference type="Proteomes" id="UP001446871"/>
    </source>
</evidence>
<organism evidence="6 7">
    <name type="scientific">Apiospora saccharicola</name>
    <dbReference type="NCBI Taxonomy" id="335842"/>
    <lineage>
        <taxon>Eukaryota</taxon>
        <taxon>Fungi</taxon>
        <taxon>Dikarya</taxon>
        <taxon>Ascomycota</taxon>
        <taxon>Pezizomycotina</taxon>
        <taxon>Sordariomycetes</taxon>
        <taxon>Xylariomycetidae</taxon>
        <taxon>Amphisphaeriales</taxon>
        <taxon>Apiosporaceae</taxon>
        <taxon>Apiospora</taxon>
    </lineage>
</organism>
<reference evidence="6 7" key="1">
    <citation type="submission" date="2023-01" db="EMBL/GenBank/DDBJ databases">
        <title>Analysis of 21 Apiospora genomes using comparative genomics revels a genus with tremendous synthesis potential of carbohydrate active enzymes and secondary metabolites.</title>
        <authorList>
            <person name="Sorensen T."/>
        </authorList>
    </citation>
    <scope>NUCLEOTIDE SEQUENCE [LARGE SCALE GENOMIC DNA]</scope>
    <source>
        <strain evidence="6 7">CBS 83171</strain>
    </source>
</reference>